<name>A0ABU4PJR8_9SPHN</name>
<dbReference type="InterPro" id="IPR011990">
    <property type="entry name" value="TPR-like_helical_dom_sf"/>
</dbReference>
<sequence>MRKYEIAALFCGVTAVWLSPALAQQAVQTPQALFNAAQAASEQGDWPNAVTGFRAALAAVKPTARSAPVIHSRLANALQQTRNLAAAEQEATLSVRGFAAQNVVKDDDLSFAYFLLGNIHRGGPDNEHAIAEYQQALASAVDTTSAALMPLRYGLALATITAKPDLTASAIDAILADQTYLKTLPKTDQADLYSLRSLADLNRGQAKAAAGYIEKALDLTGRTTTKVTLRQVRVRGNAALVYSRLGNQENVRQYLTYSGAGHVPDSDWLLAAEKKLPVCDDQVGPTDFAVVEFSIGDDGQAIGANAVYASRPGPVGAVFATAVKGWRWQPEVLAKLNAFWRSSIRVEVRCVKQPPLLDLSDSFRDATAAWLTKAGYDPSLSKSAFNPTAAAAGTLPAMLAAFWKANGDRAAAASKLDAALVSAKAPIEVRGFFLFVAAAPQHGESRRAYALAHARNLTAALQTLDHQVGAERVQAWLQTEIALALETGNALPAARTTLQRVVATPTTALGGDDPIRSIAVLHLALIDKRSGNAALADQRIKDAGIDAEQCSLLDVRPVPRNTDISSSAFPTEAMRWHFEGNVREAFDIGPDGRVENVRTVLSYPPFVFGSATEKAVAQFRYLPPTLDNKVLGCVGKTVNVNYRLPE</sequence>
<evidence type="ECO:0000256" key="1">
    <source>
        <dbReference type="SAM" id="SignalP"/>
    </source>
</evidence>
<feature type="chain" id="PRO_5046196832" evidence="1">
    <location>
        <begin position="24"/>
        <end position="646"/>
    </location>
</feature>
<dbReference type="Gene3D" id="1.25.40.10">
    <property type="entry name" value="Tetratricopeptide repeat domain"/>
    <property type="match status" value="2"/>
</dbReference>
<dbReference type="SUPFAM" id="SSF48452">
    <property type="entry name" value="TPR-like"/>
    <property type="match status" value="1"/>
</dbReference>
<dbReference type="InterPro" id="IPR037682">
    <property type="entry name" value="TonB_C"/>
</dbReference>
<proteinExistence type="predicted"/>
<dbReference type="EMBL" id="JAWXXV010000001">
    <property type="protein sequence ID" value="MDX5983875.1"/>
    <property type="molecule type" value="Genomic_DNA"/>
</dbReference>
<evidence type="ECO:0000259" key="2">
    <source>
        <dbReference type="PROSITE" id="PS52015"/>
    </source>
</evidence>
<dbReference type="SUPFAM" id="SSF74653">
    <property type="entry name" value="TolA/TonB C-terminal domain"/>
    <property type="match status" value="1"/>
</dbReference>
<accession>A0ABU4PJR8</accession>
<dbReference type="Gene3D" id="3.30.2420.10">
    <property type="entry name" value="TonB"/>
    <property type="match status" value="1"/>
</dbReference>
<evidence type="ECO:0000313" key="4">
    <source>
        <dbReference type="Proteomes" id="UP001279660"/>
    </source>
</evidence>
<comment type="caution">
    <text evidence="3">The sequence shown here is derived from an EMBL/GenBank/DDBJ whole genome shotgun (WGS) entry which is preliminary data.</text>
</comment>
<feature type="signal peptide" evidence="1">
    <location>
        <begin position="1"/>
        <end position="23"/>
    </location>
</feature>
<keyword evidence="4" id="KW-1185">Reference proteome</keyword>
<dbReference type="PROSITE" id="PS52015">
    <property type="entry name" value="TONB_CTD"/>
    <property type="match status" value="1"/>
</dbReference>
<dbReference type="RefSeq" id="WP_083834074.1">
    <property type="nucleotide sequence ID" value="NZ_JAWXXV010000001.1"/>
</dbReference>
<protein>
    <submittedName>
        <fullName evidence="3">Energy transducer TonB</fullName>
    </submittedName>
</protein>
<reference evidence="3 4" key="1">
    <citation type="submission" date="2023-11" db="EMBL/GenBank/DDBJ databases">
        <title>MicrobeMod: A computational toolkit for identifying prokaryotic methylation and restriction-modification with nanopore sequencing.</title>
        <authorList>
            <person name="Crits-Christoph A."/>
            <person name="Kang S.C."/>
            <person name="Lee H."/>
            <person name="Ostrov N."/>
        </authorList>
    </citation>
    <scope>NUCLEOTIDE SEQUENCE [LARGE SCALE GENOMIC DNA]</scope>
    <source>
        <strain evidence="3 4">ATCC 14820</strain>
    </source>
</reference>
<dbReference type="Proteomes" id="UP001279660">
    <property type="component" value="Unassembled WGS sequence"/>
</dbReference>
<organism evidence="3 4">
    <name type="scientific">Sphingomonas echinoides</name>
    <dbReference type="NCBI Taxonomy" id="59803"/>
    <lineage>
        <taxon>Bacteria</taxon>
        <taxon>Pseudomonadati</taxon>
        <taxon>Pseudomonadota</taxon>
        <taxon>Alphaproteobacteria</taxon>
        <taxon>Sphingomonadales</taxon>
        <taxon>Sphingomonadaceae</taxon>
        <taxon>Sphingomonas</taxon>
    </lineage>
</organism>
<gene>
    <name evidence="3" type="ORF">SIL82_06350</name>
</gene>
<feature type="domain" description="TonB C-terminal" evidence="2">
    <location>
        <begin position="554"/>
        <end position="646"/>
    </location>
</feature>
<keyword evidence="1" id="KW-0732">Signal</keyword>
<dbReference type="Pfam" id="PF03544">
    <property type="entry name" value="TonB_C"/>
    <property type="match status" value="1"/>
</dbReference>
<evidence type="ECO:0000313" key="3">
    <source>
        <dbReference type="EMBL" id="MDX5983875.1"/>
    </source>
</evidence>